<dbReference type="AlphaFoldDB" id="A0A5C1Q3L0"/>
<dbReference type="EMBL" id="JBEPLS010000012">
    <property type="protein sequence ID" value="MET3605082.1"/>
    <property type="molecule type" value="Genomic_DNA"/>
</dbReference>
<dbReference type="PANTHER" id="PTHR33164">
    <property type="entry name" value="TRANSCRIPTIONAL REGULATOR, MARR FAMILY"/>
    <property type="match status" value="1"/>
</dbReference>
<dbReference type="PRINTS" id="PR00598">
    <property type="entry name" value="HTHMARR"/>
</dbReference>
<accession>A0A5C1Q3L0</accession>
<dbReference type="PANTHER" id="PTHR33164:SF64">
    <property type="entry name" value="TRANSCRIPTIONAL REGULATOR SLYA"/>
    <property type="match status" value="1"/>
</dbReference>
<evidence type="ECO:0000259" key="4">
    <source>
        <dbReference type="PROSITE" id="PS50995"/>
    </source>
</evidence>
<dbReference type="InterPro" id="IPR000835">
    <property type="entry name" value="HTH_MarR-typ"/>
</dbReference>
<organism evidence="6 7">
    <name type="scientific">Sphaerotilus sulfidivorans</name>
    <dbReference type="NCBI Taxonomy" id="639200"/>
    <lineage>
        <taxon>Bacteria</taxon>
        <taxon>Pseudomonadati</taxon>
        <taxon>Pseudomonadota</taxon>
        <taxon>Betaproteobacteria</taxon>
        <taxon>Burkholderiales</taxon>
        <taxon>Sphaerotilaceae</taxon>
        <taxon>Sphaerotilus</taxon>
    </lineage>
</organism>
<dbReference type="GO" id="GO:0003677">
    <property type="term" value="F:DNA binding"/>
    <property type="evidence" value="ECO:0007669"/>
    <property type="project" value="UniProtKB-KW"/>
</dbReference>
<dbReference type="InterPro" id="IPR036388">
    <property type="entry name" value="WH-like_DNA-bd_sf"/>
</dbReference>
<dbReference type="Proteomes" id="UP000323522">
    <property type="component" value="Chromosome"/>
</dbReference>
<gene>
    <name evidence="5" type="ORF">ABIC99_002907</name>
    <name evidence="6" type="ORF">EWH46_15180</name>
</gene>
<evidence type="ECO:0000313" key="6">
    <source>
        <dbReference type="EMBL" id="QEN01978.1"/>
    </source>
</evidence>
<dbReference type="SMART" id="SM00347">
    <property type="entry name" value="HTH_MARR"/>
    <property type="match status" value="1"/>
</dbReference>
<dbReference type="Gene3D" id="1.10.10.10">
    <property type="entry name" value="Winged helix-like DNA-binding domain superfamily/Winged helix DNA-binding domain"/>
    <property type="match status" value="1"/>
</dbReference>
<feature type="domain" description="HTH marR-type" evidence="4">
    <location>
        <begin position="34"/>
        <end position="168"/>
    </location>
</feature>
<dbReference type="PROSITE" id="PS01117">
    <property type="entry name" value="HTH_MARR_1"/>
    <property type="match status" value="1"/>
</dbReference>
<dbReference type="RefSeq" id="WP_149504631.1">
    <property type="nucleotide sequence ID" value="NZ_CP035708.1"/>
</dbReference>
<keyword evidence="3" id="KW-0804">Transcription</keyword>
<dbReference type="SUPFAM" id="SSF46785">
    <property type="entry name" value="Winged helix' DNA-binding domain"/>
    <property type="match status" value="1"/>
</dbReference>
<dbReference type="InterPro" id="IPR023187">
    <property type="entry name" value="Tscrpt_reg_MarR-type_CS"/>
</dbReference>
<keyword evidence="1" id="KW-0805">Transcription regulation</keyword>
<dbReference type="EMBL" id="CP035708">
    <property type="protein sequence ID" value="QEN01978.1"/>
    <property type="molecule type" value="Genomic_DNA"/>
</dbReference>
<dbReference type="KEGG" id="snn:EWH46_15180"/>
<evidence type="ECO:0000256" key="2">
    <source>
        <dbReference type="ARBA" id="ARBA00023125"/>
    </source>
</evidence>
<dbReference type="Pfam" id="PF01047">
    <property type="entry name" value="MarR"/>
    <property type="match status" value="1"/>
</dbReference>
<keyword evidence="8" id="KW-1185">Reference proteome</keyword>
<proteinExistence type="predicted"/>
<sequence length="178" mass="19756">MNKHKTAQEIGPETRHDAVGALPPIYDCSTYSPDRSLGLLMRRVLSSVLMEADRRLAEHDLTHAQWLPLFKLLKGCPDSVTAAALARDLDVDPAAITRLFDRLEAKGLVRRERSTSDRRVVQLVLTEAGREVAEKVPPVLVDVLNAHLAGFRPEEFELLVSLLQRMLANGEAMRGGRA</sequence>
<evidence type="ECO:0000256" key="3">
    <source>
        <dbReference type="ARBA" id="ARBA00023163"/>
    </source>
</evidence>
<dbReference type="GO" id="GO:0003700">
    <property type="term" value="F:DNA-binding transcription factor activity"/>
    <property type="evidence" value="ECO:0007669"/>
    <property type="project" value="InterPro"/>
</dbReference>
<dbReference type="InterPro" id="IPR039422">
    <property type="entry name" value="MarR/SlyA-like"/>
</dbReference>
<dbReference type="OrthoDB" id="6195716at2"/>
<evidence type="ECO:0000313" key="5">
    <source>
        <dbReference type="EMBL" id="MET3605082.1"/>
    </source>
</evidence>
<protein>
    <submittedName>
        <fullName evidence="5 6">MarR family transcriptional regulator</fullName>
    </submittedName>
</protein>
<dbReference type="PROSITE" id="PS50995">
    <property type="entry name" value="HTH_MARR_2"/>
    <property type="match status" value="1"/>
</dbReference>
<dbReference type="Proteomes" id="UP001549111">
    <property type="component" value="Unassembled WGS sequence"/>
</dbReference>
<keyword evidence="2 5" id="KW-0238">DNA-binding</keyword>
<evidence type="ECO:0000313" key="8">
    <source>
        <dbReference type="Proteomes" id="UP001549111"/>
    </source>
</evidence>
<evidence type="ECO:0000256" key="1">
    <source>
        <dbReference type="ARBA" id="ARBA00023015"/>
    </source>
</evidence>
<name>A0A5C1Q3L0_9BURK</name>
<reference evidence="5 8" key="2">
    <citation type="submission" date="2024-06" db="EMBL/GenBank/DDBJ databases">
        <title>Genomic Encyclopedia of Type Strains, Phase IV (KMG-IV): sequencing the most valuable type-strain genomes for metagenomic binning, comparative biology and taxonomic classification.</title>
        <authorList>
            <person name="Goeker M."/>
        </authorList>
    </citation>
    <scope>NUCLEOTIDE SEQUENCE [LARGE SCALE GENOMIC DNA]</scope>
    <source>
        <strain evidence="5 8">D-501</strain>
    </source>
</reference>
<dbReference type="GO" id="GO:0006950">
    <property type="term" value="P:response to stress"/>
    <property type="evidence" value="ECO:0007669"/>
    <property type="project" value="TreeGrafter"/>
</dbReference>
<evidence type="ECO:0000313" key="7">
    <source>
        <dbReference type="Proteomes" id="UP000323522"/>
    </source>
</evidence>
<dbReference type="InterPro" id="IPR036390">
    <property type="entry name" value="WH_DNA-bd_sf"/>
</dbReference>
<reference evidence="6 7" key="1">
    <citation type="submission" date="2019-02" db="EMBL/GenBank/DDBJ databases">
        <title>Complete Genome Sequence and Methylome Analysis of Sphaerotilus natans subsp. sulfidivorans D-507.</title>
        <authorList>
            <person name="Fomenkov A."/>
            <person name="Gridneva E."/>
            <person name="Smolyakov D."/>
            <person name="Dubinina G."/>
            <person name="Vincze T."/>
            <person name="Grabovich M."/>
            <person name="Roberts R.J."/>
        </authorList>
    </citation>
    <scope>NUCLEOTIDE SEQUENCE [LARGE SCALE GENOMIC DNA]</scope>
    <source>
        <strain evidence="6 7">D-507</strain>
    </source>
</reference>